<feature type="domain" description="PDZ" evidence="3">
    <location>
        <begin position="339"/>
        <end position="419"/>
    </location>
</feature>
<evidence type="ECO:0000259" key="3">
    <source>
        <dbReference type="PROSITE" id="PS50106"/>
    </source>
</evidence>
<accession>A0A5M6DFP9</accession>
<dbReference type="Pfam" id="PF13180">
    <property type="entry name" value="PDZ_2"/>
    <property type="match status" value="1"/>
</dbReference>
<proteinExistence type="predicted"/>
<evidence type="ECO:0000313" key="4">
    <source>
        <dbReference type="EMBL" id="KAA5545170.1"/>
    </source>
</evidence>
<feature type="compositionally biased region" description="Low complexity" evidence="1">
    <location>
        <begin position="23"/>
        <end position="52"/>
    </location>
</feature>
<gene>
    <name evidence="4" type="ORF">FYK55_05710</name>
</gene>
<feature type="signal peptide" evidence="2">
    <location>
        <begin position="1"/>
        <end position="25"/>
    </location>
</feature>
<evidence type="ECO:0000313" key="5">
    <source>
        <dbReference type="Proteomes" id="UP000324479"/>
    </source>
</evidence>
<dbReference type="SUPFAM" id="SSF50156">
    <property type="entry name" value="PDZ domain-like"/>
    <property type="match status" value="1"/>
</dbReference>
<dbReference type="EMBL" id="VWOX01000003">
    <property type="protein sequence ID" value="KAA5545170.1"/>
    <property type="molecule type" value="Genomic_DNA"/>
</dbReference>
<evidence type="ECO:0000256" key="2">
    <source>
        <dbReference type="SAM" id="SignalP"/>
    </source>
</evidence>
<reference evidence="4 5" key="1">
    <citation type="submission" date="2019-08" db="EMBL/GenBank/DDBJ databases">
        <authorList>
            <person name="Dhanesh K."/>
            <person name="Kumar G."/>
            <person name="Sasikala C."/>
            <person name="Venkata Ramana C."/>
        </authorList>
    </citation>
    <scope>NUCLEOTIDE SEQUENCE [LARGE SCALE GENOMIC DNA]</scope>
    <source>
        <strain evidence="4 5">JC645</strain>
    </source>
</reference>
<dbReference type="AlphaFoldDB" id="A0A5M6DFP9"/>
<dbReference type="PROSITE" id="PS50106">
    <property type="entry name" value="PDZ"/>
    <property type="match status" value="1"/>
</dbReference>
<dbReference type="RefSeq" id="WP_150075438.1">
    <property type="nucleotide sequence ID" value="NZ_VWOX01000003.1"/>
</dbReference>
<name>A0A5M6DFP9_9BACT</name>
<dbReference type="SMART" id="SM00228">
    <property type="entry name" value="PDZ"/>
    <property type="match status" value="1"/>
</dbReference>
<comment type="caution">
    <text evidence="4">The sequence shown here is derived from an EMBL/GenBank/DDBJ whole genome shotgun (WGS) entry which is preliminary data.</text>
</comment>
<evidence type="ECO:0000256" key="1">
    <source>
        <dbReference type="SAM" id="MobiDB-lite"/>
    </source>
</evidence>
<keyword evidence="5" id="KW-1185">Reference proteome</keyword>
<sequence length="434" mass="47133">MLLPRTNLGLILALLWILGAGSSGTAQPPSQTTPPANAAAAEDGAENASAEDTSAEDTVAGGPSGGTELPNSESQAKKDSQADSQAKDQRTLADWAEQLSHPRFLRRESAERHLIDGGEKAVPVLIEALGSGDLETTQRVISVLARIAQSEPPLHTEGAFAALSDIARRGVSTKSSVAKSTLQDLILQRQHEARVQLTAAGVFVDIDTVALGARSQDRPIVRIDENWNGDVQTLDWLRWLAEYDFAVLKGKSITPEVFEAIARMPDLETLVVIESELSAASIEALQQRTRLDAIEFRYIRLNEDILTALAEVRLRSAIYLMGTGVSTDRVEQLRAELPGLEITHRQGGFLGVVCRSVFDNVCEVSQILEDSAADKAGLRPGDIVTRIDGKTIARFEDLQNQINTRIPGDEISIQFRRGDEMIDTTATLGKQRNQ</sequence>
<feature type="chain" id="PRO_5024402453" evidence="2">
    <location>
        <begin position="26"/>
        <end position="434"/>
    </location>
</feature>
<dbReference type="Gene3D" id="2.30.42.10">
    <property type="match status" value="1"/>
</dbReference>
<dbReference type="Proteomes" id="UP000324479">
    <property type="component" value="Unassembled WGS sequence"/>
</dbReference>
<keyword evidence="2" id="KW-0732">Signal</keyword>
<feature type="compositionally biased region" description="Basic and acidic residues" evidence="1">
    <location>
        <begin position="75"/>
        <end position="90"/>
    </location>
</feature>
<organism evidence="4 5">
    <name type="scientific">Roseiconus nitratireducens</name>
    <dbReference type="NCBI Taxonomy" id="2605748"/>
    <lineage>
        <taxon>Bacteria</taxon>
        <taxon>Pseudomonadati</taxon>
        <taxon>Planctomycetota</taxon>
        <taxon>Planctomycetia</taxon>
        <taxon>Pirellulales</taxon>
        <taxon>Pirellulaceae</taxon>
        <taxon>Roseiconus</taxon>
    </lineage>
</organism>
<dbReference type="InterPro" id="IPR036034">
    <property type="entry name" value="PDZ_sf"/>
</dbReference>
<protein>
    <submittedName>
        <fullName evidence="4">PDZ domain-containing protein</fullName>
    </submittedName>
</protein>
<dbReference type="InterPro" id="IPR001478">
    <property type="entry name" value="PDZ"/>
</dbReference>
<feature type="region of interest" description="Disordered" evidence="1">
    <location>
        <begin position="23"/>
        <end position="90"/>
    </location>
</feature>